<keyword evidence="4" id="KW-0433">Leucine-rich repeat</keyword>
<dbReference type="EMBL" id="JAAPAO010000038">
    <property type="protein sequence ID" value="KAF4676093.1"/>
    <property type="molecule type" value="Genomic_DNA"/>
</dbReference>
<dbReference type="PANTHER" id="PTHR18849">
    <property type="entry name" value="LEUCINE RICH REPEAT PROTEIN"/>
    <property type="match status" value="1"/>
</dbReference>
<keyword evidence="10" id="KW-1133">Transmembrane helix</keyword>
<feature type="domain" description="Dynein axonemal assembly factor 11-like CS" evidence="11">
    <location>
        <begin position="396"/>
        <end position="481"/>
    </location>
</feature>
<dbReference type="OrthoDB" id="10250990at2759"/>
<evidence type="ECO:0000256" key="8">
    <source>
        <dbReference type="ARBA" id="ARBA00049982"/>
    </source>
</evidence>
<dbReference type="GO" id="GO:0005737">
    <property type="term" value="C:cytoplasm"/>
    <property type="evidence" value="ECO:0007669"/>
    <property type="project" value="UniProtKB-SubCell"/>
</dbReference>
<comment type="similarity">
    <text evidence="8">Belongs to the tilB family.</text>
</comment>
<evidence type="ECO:0000256" key="10">
    <source>
        <dbReference type="SAM" id="Phobius"/>
    </source>
</evidence>
<keyword evidence="6" id="KW-0969">Cilium</keyword>
<dbReference type="FunFam" id="3.80.10.10:FF:000052">
    <property type="entry name" value="Leucine rich repeat containing 6"/>
    <property type="match status" value="1"/>
</dbReference>
<name>A0A7J6MX06_PERCH</name>
<evidence type="ECO:0000256" key="2">
    <source>
        <dbReference type="ARBA" id="ARBA00004496"/>
    </source>
</evidence>
<evidence type="ECO:0000313" key="13">
    <source>
        <dbReference type="Proteomes" id="UP000591131"/>
    </source>
</evidence>
<comment type="subcellular location">
    <subcellularLocation>
        <location evidence="1">Cell projection</location>
        <location evidence="1">Cilium</location>
    </subcellularLocation>
    <subcellularLocation>
        <location evidence="2">Cytoplasm</location>
    </subcellularLocation>
</comment>
<dbReference type="InterPro" id="IPR001611">
    <property type="entry name" value="Leu-rich_rpt"/>
</dbReference>
<keyword evidence="10" id="KW-0812">Transmembrane</keyword>
<evidence type="ECO:0000313" key="12">
    <source>
        <dbReference type="EMBL" id="KAF4676093.1"/>
    </source>
</evidence>
<evidence type="ECO:0000256" key="3">
    <source>
        <dbReference type="ARBA" id="ARBA00022490"/>
    </source>
</evidence>
<dbReference type="PANTHER" id="PTHR18849:SF0">
    <property type="entry name" value="CILIA- AND FLAGELLA-ASSOCIATED PROTEIN 410-RELATED"/>
    <property type="match status" value="1"/>
</dbReference>
<feature type="coiled-coil region" evidence="9">
    <location>
        <begin position="804"/>
        <end position="831"/>
    </location>
</feature>
<dbReference type="PROSITE" id="PS51450">
    <property type="entry name" value="LRR"/>
    <property type="match status" value="2"/>
</dbReference>
<comment type="caution">
    <text evidence="12">The sequence shown here is derived from an EMBL/GenBank/DDBJ whole genome shotgun (WGS) entry which is preliminary data.</text>
</comment>
<evidence type="ECO:0000256" key="1">
    <source>
        <dbReference type="ARBA" id="ARBA00004138"/>
    </source>
</evidence>
<evidence type="ECO:0000256" key="5">
    <source>
        <dbReference type="ARBA" id="ARBA00022737"/>
    </source>
</evidence>
<dbReference type="SUPFAM" id="SSF52058">
    <property type="entry name" value="L domain-like"/>
    <property type="match status" value="1"/>
</dbReference>
<keyword evidence="9" id="KW-0175">Coiled coil</keyword>
<dbReference type="Proteomes" id="UP000591131">
    <property type="component" value="Unassembled WGS sequence"/>
</dbReference>
<feature type="transmembrane region" description="Helical" evidence="10">
    <location>
        <begin position="162"/>
        <end position="185"/>
    </location>
</feature>
<evidence type="ECO:0000256" key="6">
    <source>
        <dbReference type="ARBA" id="ARBA00023069"/>
    </source>
</evidence>
<keyword evidence="13" id="KW-1185">Reference proteome</keyword>
<evidence type="ECO:0000256" key="9">
    <source>
        <dbReference type="SAM" id="Coils"/>
    </source>
</evidence>
<dbReference type="GO" id="GO:0005929">
    <property type="term" value="C:cilium"/>
    <property type="evidence" value="ECO:0007669"/>
    <property type="project" value="UniProtKB-SubCell"/>
</dbReference>
<keyword evidence="3" id="KW-0963">Cytoplasm</keyword>
<dbReference type="SUPFAM" id="SSF52047">
    <property type="entry name" value="RNI-like"/>
    <property type="match status" value="1"/>
</dbReference>
<accession>A0A7J6MX06</accession>
<evidence type="ECO:0000259" key="11">
    <source>
        <dbReference type="Pfam" id="PF23602"/>
    </source>
</evidence>
<dbReference type="Pfam" id="PF23602">
    <property type="entry name" value="CS_DNAAF11_C"/>
    <property type="match status" value="1"/>
</dbReference>
<keyword evidence="5" id="KW-0677">Repeat</keyword>
<dbReference type="Gene3D" id="3.80.10.10">
    <property type="entry name" value="Ribonuclease Inhibitor"/>
    <property type="match status" value="2"/>
</dbReference>
<evidence type="ECO:0000256" key="4">
    <source>
        <dbReference type="ARBA" id="ARBA00022614"/>
    </source>
</evidence>
<gene>
    <name evidence="12" type="ORF">FOL47_006701</name>
</gene>
<protein>
    <recommendedName>
        <fullName evidence="11">Dynein axonemal assembly factor 11-like CS domain-containing protein</fullName>
    </recommendedName>
</protein>
<feature type="coiled-coil region" evidence="9">
    <location>
        <begin position="343"/>
        <end position="373"/>
    </location>
</feature>
<keyword evidence="10" id="KW-0472">Membrane</keyword>
<dbReference type="InterPro" id="IPR032675">
    <property type="entry name" value="LRR_dom_sf"/>
</dbReference>
<keyword evidence="7" id="KW-0966">Cell projection</keyword>
<evidence type="ECO:0000256" key="7">
    <source>
        <dbReference type="ARBA" id="ARBA00023273"/>
    </source>
</evidence>
<organism evidence="12 13">
    <name type="scientific">Perkinsus chesapeaki</name>
    <name type="common">Clam parasite</name>
    <name type="synonym">Perkinsus andrewsi</name>
    <dbReference type="NCBI Taxonomy" id="330153"/>
    <lineage>
        <taxon>Eukaryota</taxon>
        <taxon>Sar</taxon>
        <taxon>Alveolata</taxon>
        <taxon>Perkinsozoa</taxon>
        <taxon>Perkinsea</taxon>
        <taxon>Perkinsida</taxon>
        <taxon>Perkinsidae</taxon>
        <taxon>Perkinsus</taxon>
    </lineage>
</organism>
<proteinExistence type="inferred from homology"/>
<dbReference type="InterPro" id="IPR056496">
    <property type="entry name" value="CS_DNAAF11_C"/>
</dbReference>
<reference evidence="12 13" key="1">
    <citation type="submission" date="2020-04" db="EMBL/GenBank/DDBJ databases">
        <title>Perkinsus chesapeaki whole genome sequence.</title>
        <authorList>
            <person name="Bogema D.R."/>
        </authorList>
    </citation>
    <scope>NUCLEOTIDE SEQUENCE [LARGE SCALE GENOMIC DNA]</scope>
    <source>
        <strain evidence="12">ATCC PRA-425</strain>
    </source>
</reference>
<sequence length="1615" mass="179556">MTALLARKRVSFNTVSVRYLHVHNSFGTDSINLSTIAYSLSSCRCVVGLSAFRRSSSRAWVVRNVASGRYFCTENRKRSLVYKSPPEANRPWTPDEMNKLYEADKVPEEVVERAKEEDAWLPIKDADSGGVYWWHPKSNATTPVGSGRPETLMRALGNSAMFGAGAAMFFALLYRVFGILVFLIMPPLTEELIRKRAEHNEGILADLEEVALHQEEIESIDKCLGERCRRIRILLLQNNVIGKLENLNKLKELEYLNVALNNIDKIEGLDRCESLRKLDLTVNFIDIENLKDSITNLECNYNLEDLYMLGNPCMDWPKARQYIVARLPSLLQLDGTLITPTERIEANRVISKLEKELEKLADVSIKRKKYEMENNIKPSKDAYTKESRLEMYREQAAVKEEKDKREKKRLGIEPKPPRVIPEALNHRGEIRQCNEGKYNFHIDEFGSPGMVVIEIDVPAYLDTSLIDVDVQPNYIRCGSKEGNVNMERGAALGWKKCGLCSTRVLRRRELFGSGRGCTLSFTELRTPCEVLVDASSVKRSKTTGALRIEMPRADRAGLLRVAAEQKAEKDGAKRVSREDLSSSVVQFYSFKFSKLIDLLGGDWNDGNVCLPVWMPRGASSAERELFLDSYGENFPPTRSSKVEKEEKCVISSGAKQLPLSKSVSLGIVNNDDDDLLKEVERGTHGDYDESDVEACVWWERSGFVGYYLGAFIAEPSFENIIRKKDRPSDLIWGQQPPSVQRVAGRDTLSRRLVIAQLLVICLNEATSAAAAATAGAYEGDAMLELMDDRHPIRTISDEDLGEFIIRKEKLLVNAKQQLDELLKRVAWQKRDVVALEGAVKLAKSEWSCRFGDGLLNQALRGAYEVLAQFLDSKDILRFGGASPSCRRLCMEGRRWKVYHFVEDEECSEMVLDWSVLYSGRIKTLEGLHHILTSAKDSLPKLARLIVDVTARDFCGAVTFDRKEFAGLVREVLGRSPNLEELDIRGRKASDLAADGVGESFPDGTCTVEPKINLRKLRVSGLPPENVMLLVGKANYANLELIDVCGPSAVAGSGSQSMWLGCTFANLQVLHLAGVGLDSGRILGDLLAGRCEKLKRLDLSDNSELGNNAFKDIMGRLKPSFKRQSTVRSSRCHPTLPALSYLNVGRCGLMGAEGGGILGKMVRYLMLEKGALEKLRIDNNQFGNEGLQNFLNHVGYDRLVAALEKGERSSISARAVGAVGQRGGELLCRILEKCKYLDDACVGGNWALGVGGNKELGPVAEIIDKGRNSSIAALLRTYYSIEPAAADIGQCKVFFKSSLCALSAFPLGDCLFDYIVETMLGDGELDAPVGCLTVVFGCAIVNEEQLFCKHCFPYPLVGAENVSYIIPSAIEDLLDVYRKRLTRLLGKMNVTGVLCTVMTRIEPCLSSRWSSATVISSWEVSEISFVGASLARKCIGSIQADPPVKVERPTRGGISLSLGRDYSVEDHISWRAGIPPVCCKVKGHHLRELKSLPRPHPVVQMIVSCLPMILFEVDRPHPWHALRQDVLSLGDELVLEMAVFSPGKIPKRSARALREVLKNLEARGIESPSDVVCIHPAAAVIFEWILLVRKAQLEVSENNTTRAERSAEFHGEVTSV</sequence>